<keyword evidence="2" id="KW-0749">Sporulation</keyword>
<gene>
    <name evidence="8" type="ORF">LTR36_005964</name>
</gene>
<comment type="caution">
    <text evidence="8">The sequence shown here is derived from an EMBL/GenBank/DDBJ whole genome shotgun (WGS) entry which is preliminary data.</text>
</comment>
<dbReference type="PROSITE" id="PS51821">
    <property type="entry name" value="VELVET"/>
    <property type="match status" value="1"/>
</dbReference>
<dbReference type="GO" id="GO:0005634">
    <property type="term" value="C:nucleus"/>
    <property type="evidence" value="ECO:0007669"/>
    <property type="project" value="UniProtKB-SubCell"/>
</dbReference>
<reference evidence="8 9" key="1">
    <citation type="submission" date="2021-11" db="EMBL/GenBank/DDBJ databases">
        <title>Black yeast isolated from Biological Soil Crust.</title>
        <authorList>
            <person name="Kurbessoian T."/>
        </authorList>
    </citation>
    <scope>NUCLEOTIDE SEQUENCE [LARGE SCALE GENOMIC DNA]</scope>
    <source>
        <strain evidence="8 9">CCFEE 5522</strain>
    </source>
</reference>
<evidence type="ECO:0000313" key="8">
    <source>
        <dbReference type="EMBL" id="KAK4542966.1"/>
    </source>
</evidence>
<dbReference type="Proteomes" id="UP001324427">
    <property type="component" value="Unassembled WGS sequence"/>
</dbReference>
<proteinExistence type="predicted"/>
<evidence type="ECO:0000256" key="2">
    <source>
        <dbReference type="ARBA" id="ARBA00022969"/>
    </source>
</evidence>
<feature type="compositionally biased region" description="Polar residues" evidence="6">
    <location>
        <begin position="237"/>
        <end position="254"/>
    </location>
</feature>
<evidence type="ECO:0000313" key="9">
    <source>
        <dbReference type="Proteomes" id="UP001324427"/>
    </source>
</evidence>
<dbReference type="InterPro" id="IPR038491">
    <property type="entry name" value="Velvet_dom_sf"/>
</dbReference>
<dbReference type="InterPro" id="IPR021740">
    <property type="entry name" value="Velvet"/>
</dbReference>
<comment type="subcellular location">
    <subcellularLocation>
        <location evidence="1">Nucleus</location>
    </subcellularLocation>
</comment>
<organism evidence="8 9">
    <name type="scientific">Oleoguttula mirabilis</name>
    <dbReference type="NCBI Taxonomy" id="1507867"/>
    <lineage>
        <taxon>Eukaryota</taxon>
        <taxon>Fungi</taxon>
        <taxon>Dikarya</taxon>
        <taxon>Ascomycota</taxon>
        <taxon>Pezizomycotina</taxon>
        <taxon>Dothideomycetes</taxon>
        <taxon>Dothideomycetidae</taxon>
        <taxon>Mycosphaerellales</taxon>
        <taxon>Teratosphaeriaceae</taxon>
        <taxon>Oleoguttula</taxon>
    </lineage>
</organism>
<keyword evidence="9" id="KW-1185">Reference proteome</keyword>
<feature type="region of interest" description="Disordered" evidence="6">
    <location>
        <begin position="190"/>
        <end position="285"/>
    </location>
</feature>
<evidence type="ECO:0000256" key="1">
    <source>
        <dbReference type="ARBA" id="ARBA00004123"/>
    </source>
</evidence>
<feature type="compositionally biased region" description="Low complexity" evidence="6">
    <location>
        <begin position="211"/>
        <end position="223"/>
    </location>
</feature>
<accession>A0AAV9JCT4</accession>
<keyword evidence="3" id="KW-0805">Transcription regulation</keyword>
<dbReference type="Gene3D" id="2.60.40.3960">
    <property type="entry name" value="Velvet domain"/>
    <property type="match status" value="1"/>
</dbReference>
<feature type="region of interest" description="Disordered" evidence="6">
    <location>
        <begin position="412"/>
        <end position="434"/>
    </location>
</feature>
<keyword evidence="4" id="KW-0804">Transcription</keyword>
<dbReference type="EMBL" id="JAVFHQ010000036">
    <property type="protein sequence ID" value="KAK4542966.1"/>
    <property type="molecule type" value="Genomic_DNA"/>
</dbReference>
<evidence type="ECO:0000256" key="3">
    <source>
        <dbReference type="ARBA" id="ARBA00023015"/>
    </source>
</evidence>
<dbReference type="PANTHER" id="PTHR33572">
    <property type="entry name" value="SPORE DEVELOPMENT REGULATOR VOSA"/>
    <property type="match status" value="1"/>
</dbReference>
<evidence type="ECO:0000256" key="5">
    <source>
        <dbReference type="ARBA" id="ARBA00023242"/>
    </source>
</evidence>
<dbReference type="Pfam" id="PF11754">
    <property type="entry name" value="Velvet"/>
    <property type="match status" value="1"/>
</dbReference>
<evidence type="ECO:0000256" key="4">
    <source>
        <dbReference type="ARBA" id="ARBA00023163"/>
    </source>
</evidence>
<feature type="compositionally biased region" description="Low complexity" evidence="6">
    <location>
        <begin position="417"/>
        <end position="430"/>
    </location>
</feature>
<evidence type="ECO:0000259" key="7">
    <source>
        <dbReference type="PROSITE" id="PS51821"/>
    </source>
</evidence>
<dbReference type="InterPro" id="IPR037525">
    <property type="entry name" value="Velvet_dom"/>
</dbReference>
<evidence type="ECO:0000256" key="6">
    <source>
        <dbReference type="SAM" id="MobiDB-lite"/>
    </source>
</evidence>
<dbReference type="PANTHER" id="PTHR33572:SF18">
    <property type="entry name" value="SPORE DEVELOPMENT REGULATOR VOSA"/>
    <property type="match status" value="1"/>
</dbReference>
<sequence length="512" mass="55027">MPYLGPPRAAQPQALGSHNVHLVLRQQPELGLVTLDNKEKGRKPIDPPPIIQMHVVVGAGMDQDTSDQWLVSPYLFTAATLLEGEEGENMVPGKHIIGQTSSSLHRLKDVTNKDGGFFVFGDLSIKRLGRHRIRFSLFNADQNGSTYITSIDSMPFSVVPSKEFRGLSESSHLSRTFSDQGVRLRLRKETRQLGSKRQWESPEDTTPPEAPAAAYSGSSAQYAHGTPNYKRQRSDYDQSTPYAYQQYSESTPRYYNNGGAPAGRTYGGQDQAYHQTQPVSGTGGMPVHDPYQNSHYGQHGAVQGIATPVAQSTATNTWSGSLPQSLPSASAGSSGDLYNRSTMTTRDIYFDTGYQQHTSAQYGAQVQLGATYQTPTSMTGGASQNAAYLTSNAGPGAVPELTSAVDSSLGTNSFYHSDPGSPWSSGGPASTQPIQSDLKATALPSTSSGSYYQQPYPSRYADVVTVSMSMADPYPIQSYMGPTSSSPLRAYRNSALGDSTLNSTFSAGGYPG</sequence>
<dbReference type="GO" id="GO:0030435">
    <property type="term" value="P:sporulation resulting in formation of a cellular spore"/>
    <property type="evidence" value="ECO:0007669"/>
    <property type="project" value="UniProtKB-KW"/>
</dbReference>
<protein>
    <recommendedName>
        <fullName evidence="7">Velvet domain-containing protein</fullName>
    </recommendedName>
</protein>
<name>A0AAV9JCT4_9PEZI</name>
<feature type="domain" description="Velvet" evidence="7">
    <location>
        <begin position="15"/>
        <end position="187"/>
    </location>
</feature>
<keyword evidence="5" id="KW-0539">Nucleus</keyword>
<dbReference type="AlphaFoldDB" id="A0AAV9JCT4"/>